<dbReference type="Gramene" id="ORUFI08G26090.1">
    <property type="protein sequence ID" value="ORUFI08G26090.1"/>
    <property type="gene ID" value="ORUFI08G26090"/>
</dbReference>
<organism evidence="2 3">
    <name type="scientific">Oryza rufipogon</name>
    <name type="common">Brownbeard rice</name>
    <name type="synonym">Asian wild rice</name>
    <dbReference type="NCBI Taxonomy" id="4529"/>
    <lineage>
        <taxon>Eukaryota</taxon>
        <taxon>Viridiplantae</taxon>
        <taxon>Streptophyta</taxon>
        <taxon>Embryophyta</taxon>
        <taxon>Tracheophyta</taxon>
        <taxon>Spermatophyta</taxon>
        <taxon>Magnoliopsida</taxon>
        <taxon>Liliopsida</taxon>
        <taxon>Poales</taxon>
        <taxon>Poaceae</taxon>
        <taxon>BOP clade</taxon>
        <taxon>Oryzoideae</taxon>
        <taxon>Oryzeae</taxon>
        <taxon>Oryzinae</taxon>
        <taxon>Oryza</taxon>
    </lineage>
</organism>
<evidence type="ECO:0000313" key="2">
    <source>
        <dbReference type="EnsemblPlants" id="ORUFI08G26090.1"/>
    </source>
</evidence>
<dbReference type="Proteomes" id="UP000008022">
    <property type="component" value="Unassembled WGS sequence"/>
</dbReference>
<dbReference type="EnsemblPlants" id="ORUFI08G26090.1">
    <property type="protein sequence ID" value="ORUFI08G26090.1"/>
    <property type="gene ID" value="ORUFI08G26090"/>
</dbReference>
<reference evidence="2" key="2">
    <citation type="submission" date="2015-06" db="UniProtKB">
        <authorList>
            <consortium name="EnsemblPlants"/>
        </authorList>
    </citation>
    <scope>IDENTIFICATION</scope>
</reference>
<feature type="region of interest" description="Disordered" evidence="1">
    <location>
        <begin position="130"/>
        <end position="154"/>
    </location>
</feature>
<evidence type="ECO:0000256" key="1">
    <source>
        <dbReference type="SAM" id="MobiDB-lite"/>
    </source>
</evidence>
<accession>A0A0E0QMD6</accession>
<dbReference type="HOGENOM" id="CLU_1075139_0_0_1"/>
<sequence>MRRGGCRRGGLVNFKGGILTTSNEREYRLWFCSVKLWKRKKGMDQPNQTKPKDNKASKQQQGEKGGEGEGQSRQNMLHSFRGDAGCAPHARKKRVDSSVSSHSGNLVVPAAPSDSRRDINDADEWQCRHRQTQPAAGVVRRESKKGRKRLKRKDPNTTISWESLRDGPGHTRSLLLWNVAVGRLVEKATGVPSLTTNPSRASNTIIFELFLPPFKCDTIARLGFGVVNKLFVEVEPVAPFESEDSATTLAQHRNINTYT</sequence>
<feature type="compositionally biased region" description="Basic residues" evidence="1">
    <location>
        <begin position="142"/>
        <end position="152"/>
    </location>
</feature>
<reference evidence="3" key="1">
    <citation type="submission" date="2013-06" db="EMBL/GenBank/DDBJ databases">
        <authorList>
            <person name="Zhao Q."/>
        </authorList>
    </citation>
    <scope>NUCLEOTIDE SEQUENCE</scope>
    <source>
        <strain evidence="3">cv. W1943</strain>
    </source>
</reference>
<proteinExistence type="predicted"/>
<evidence type="ECO:0000313" key="3">
    <source>
        <dbReference type="Proteomes" id="UP000008022"/>
    </source>
</evidence>
<name>A0A0E0QMD6_ORYRU</name>
<keyword evidence="3" id="KW-1185">Reference proteome</keyword>
<feature type="region of interest" description="Disordered" evidence="1">
    <location>
        <begin position="41"/>
        <end position="118"/>
    </location>
</feature>
<protein>
    <submittedName>
        <fullName evidence="2">Uncharacterized protein</fullName>
    </submittedName>
</protein>
<dbReference type="AlphaFoldDB" id="A0A0E0QMD6"/>